<evidence type="ECO:0000313" key="5">
    <source>
        <dbReference type="EMBL" id="QCX01694.1"/>
    </source>
</evidence>
<dbReference type="KEGG" id="asag:FGM00_16820"/>
<gene>
    <name evidence="5" type="ORF">FGM00_16820</name>
</gene>
<protein>
    <submittedName>
        <fullName evidence="5">Ankyrin repeat domain-containing protein</fullName>
    </submittedName>
</protein>
<feature type="chain" id="PRO_5023106464" evidence="4">
    <location>
        <begin position="20"/>
        <end position="224"/>
    </location>
</feature>
<evidence type="ECO:0000256" key="2">
    <source>
        <dbReference type="ARBA" id="ARBA00023043"/>
    </source>
</evidence>
<dbReference type="InterPro" id="IPR036770">
    <property type="entry name" value="Ankyrin_rpt-contain_sf"/>
</dbReference>
<evidence type="ECO:0000256" key="3">
    <source>
        <dbReference type="PROSITE-ProRule" id="PRU00023"/>
    </source>
</evidence>
<dbReference type="PANTHER" id="PTHR24171">
    <property type="entry name" value="ANKYRIN REPEAT DOMAIN-CONTAINING PROTEIN 39-RELATED"/>
    <property type="match status" value="1"/>
</dbReference>
<evidence type="ECO:0000256" key="1">
    <source>
        <dbReference type="ARBA" id="ARBA00022737"/>
    </source>
</evidence>
<accession>A0A5B7SY55</accession>
<dbReference type="OrthoDB" id="407974at2"/>
<name>A0A5B7SY55_9FLAO</name>
<feature type="signal peptide" evidence="4">
    <location>
        <begin position="1"/>
        <end position="19"/>
    </location>
</feature>
<reference evidence="5 6" key="1">
    <citation type="submission" date="2019-05" db="EMBL/GenBank/DDBJ databases">
        <title>Genome sequencing of F202Z8.</title>
        <authorList>
            <person name="Kwon Y.M."/>
        </authorList>
    </citation>
    <scope>NUCLEOTIDE SEQUENCE [LARGE SCALE GENOMIC DNA]</scope>
    <source>
        <strain evidence="5 6">F202Z8</strain>
    </source>
</reference>
<dbReference type="SUPFAM" id="SSF48403">
    <property type="entry name" value="Ankyrin repeat"/>
    <property type="match status" value="1"/>
</dbReference>
<dbReference type="PROSITE" id="PS50088">
    <property type="entry name" value="ANK_REPEAT"/>
    <property type="match status" value="2"/>
</dbReference>
<evidence type="ECO:0000256" key="4">
    <source>
        <dbReference type="SAM" id="SignalP"/>
    </source>
</evidence>
<dbReference type="InterPro" id="IPR002110">
    <property type="entry name" value="Ankyrin_rpt"/>
</dbReference>
<keyword evidence="1" id="KW-0677">Repeat</keyword>
<dbReference type="GO" id="GO:0085020">
    <property type="term" value="P:protein K6-linked ubiquitination"/>
    <property type="evidence" value="ECO:0007669"/>
    <property type="project" value="TreeGrafter"/>
</dbReference>
<dbReference type="SMART" id="SM00248">
    <property type="entry name" value="ANK"/>
    <property type="match status" value="4"/>
</dbReference>
<dbReference type="Gene3D" id="1.25.40.20">
    <property type="entry name" value="Ankyrin repeat-containing domain"/>
    <property type="match status" value="1"/>
</dbReference>
<dbReference type="PANTHER" id="PTHR24171:SF8">
    <property type="entry name" value="BRCA1-ASSOCIATED RING DOMAIN PROTEIN 1"/>
    <property type="match status" value="1"/>
</dbReference>
<evidence type="ECO:0000313" key="6">
    <source>
        <dbReference type="Proteomes" id="UP000310017"/>
    </source>
</evidence>
<sequence>MKNVIIVLLLGFFSLSLSAQQNDTKYEKNKFDCQELLKAVKDGNVQEIKRLLKTIDPNCVYREDGEPRSPLVSAARTGNLEIGRLLVDAKADIEFHAMGDETPLMAASKNGGLDFVKYLISNGAKVNKQLLGDGTALLVAARNGHLKTVSYLLSEGAEVNAVVPGDGTALIQSIKNNHYDISEILLENGADPYLASPGDEYPMFYALESSRGHMVALLEKYQKK</sequence>
<organism evidence="5 6">
    <name type="scientific">Aggregatimonas sangjinii</name>
    <dbReference type="NCBI Taxonomy" id="2583587"/>
    <lineage>
        <taxon>Bacteria</taxon>
        <taxon>Pseudomonadati</taxon>
        <taxon>Bacteroidota</taxon>
        <taxon>Flavobacteriia</taxon>
        <taxon>Flavobacteriales</taxon>
        <taxon>Flavobacteriaceae</taxon>
        <taxon>Aggregatimonas</taxon>
    </lineage>
</organism>
<feature type="repeat" description="ANK" evidence="3">
    <location>
        <begin position="99"/>
        <end position="127"/>
    </location>
</feature>
<keyword evidence="4" id="KW-0732">Signal</keyword>
<dbReference type="EMBL" id="CP040710">
    <property type="protein sequence ID" value="QCX01694.1"/>
    <property type="molecule type" value="Genomic_DNA"/>
</dbReference>
<feature type="repeat" description="ANK" evidence="3">
    <location>
        <begin position="132"/>
        <end position="164"/>
    </location>
</feature>
<dbReference type="AlphaFoldDB" id="A0A5B7SY55"/>
<dbReference type="GO" id="GO:0004842">
    <property type="term" value="F:ubiquitin-protein transferase activity"/>
    <property type="evidence" value="ECO:0007669"/>
    <property type="project" value="TreeGrafter"/>
</dbReference>
<proteinExistence type="predicted"/>
<keyword evidence="6" id="KW-1185">Reference proteome</keyword>
<dbReference type="Proteomes" id="UP000310017">
    <property type="component" value="Chromosome"/>
</dbReference>
<dbReference type="PROSITE" id="PS50297">
    <property type="entry name" value="ANK_REP_REGION"/>
    <property type="match status" value="2"/>
</dbReference>
<dbReference type="RefSeq" id="WP_138854031.1">
    <property type="nucleotide sequence ID" value="NZ_CP040710.1"/>
</dbReference>
<keyword evidence="2 3" id="KW-0040">ANK repeat</keyword>
<dbReference type="Pfam" id="PF12796">
    <property type="entry name" value="Ank_2"/>
    <property type="match status" value="2"/>
</dbReference>